<sequence length="135" mass="15483">MSMLKWSDSLSVSIAEIDEQHKGLVAMVNRVYDLLVSGASDRPQAIEVIEDMRRYSVDHFGTEEKFMDKFDYPEAPAHKLKHQEFIDKVKEIENGCADGTCILTMDILNYLSDWLVTHINDTDKKLGAFLEDKIE</sequence>
<evidence type="ECO:0000256" key="2">
    <source>
        <dbReference type="ARBA" id="ARBA00022621"/>
    </source>
</evidence>
<protein>
    <submittedName>
        <fullName evidence="6">Hemerythrin-like metal-binding protein</fullName>
    </submittedName>
</protein>
<organism evidence="6 7">
    <name type="scientific">Maridesulfovibrio salexigens (strain ATCC 14822 / DSM 2638 / NCIMB 8403 / VKM B-1763)</name>
    <name type="common">Desulfovibrio salexigens</name>
    <dbReference type="NCBI Taxonomy" id="526222"/>
    <lineage>
        <taxon>Bacteria</taxon>
        <taxon>Pseudomonadati</taxon>
        <taxon>Thermodesulfobacteriota</taxon>
        <taxon>Desulfovibrionia</taxon>
        <taxon>Desulfovibrionales</taxon>
        <taxon>Desulfovibrionaceae</taxon>
        <taxon>Maridesulfovibrio</taxon>
    </lineage>
</organism>
<dbReference type="HOGENOM" id="CLU_086902_3_1_7"/>
<dbReference type="Gene3D" id="1.20.120.50">
    <property type="entry name" value="Hemerythrin-like"/>
    <property type="match status" value="1"/>
</dbReference>
<keyword evidence="2" id="KW-0813">Transport</keyword>
<name>C6BXD9_MARSD</name>
<evidence type="ECO:0000256" key="1">
    <source>
        <dbReference type="ARBA" id="ARBA00010587"/>
    </source>
</evidence>
<dbReference type="AlphaFoldDB" id="C6BXD9"/>
<dbReference type="Pfam" id="PF01814">
    <property type="entry name" value="Hemerythrin"/>
    <property type="match status" value="1"/>
</dbReference>
<accession>C6BXD9</accession>
<dbReference type="NCBIfam" id="NF033749">
    <property type="entry name" value="bact_hemeryth"/>
    <property type="match status" value="1"/>
</dbReference>
<evidence type="ECO:0000256" key="3">
    <source>
        <dbReference type="ARBA" id="ARBA00022723"/>
    </source>
</evidence>
<dbReference type="OrthoDB" id="9774644at2"/>
<keyword evidence="3" id="KW-0479">Metal-binding</keyword>
<dbReference type="InterPro" id="IPR012312">
    <property type="entry name" value="Hemerythrin-like"/>
</dbReference>
<dbReference type="NCBIfam" id="TIGR02481">
    <property type="entry name" value="hemeryth_dom"/>
    <property type="match status" value="1"/>
</dbReference>
<dbReference type="EMBL" id="CP001649">
    <property type="protein sequence ID" value="ACS80445.1"/>
    <property type="molecule type" value="Genomic_DNA"/>
</dbReference>
<dbReference type="RefSeq" id="WP_015852261.1">
    <property type="nucleotide sequence ID" value="NC_012881.1"/>
</dbReference>
<dbReference type="KEGG" id="dsa:Desal_2389"/>
<dbReference type="SUPFAM" id="SSF47188">
    <property type="entry name" value="Hemerythrin-like"/>
    <property type="match status" value="1"/>
</dbReference>
<dbReference type="InterPro" id="IPR016131">
    <property type="entry name" value="Haemerythrin_Fe_BS"/>
</dbReference>
<dbReference type="Proteomes" id="UP000002601">
    <property type="component" value="Chromosome"/>
</dbReference>
<dbReference type="CDD" id="cd12107">
    <property type="entry name" value="Hemerythrin"/>
    <property type="match status" value="1"/>
</dbReference>
<dbReference type="InterPro" id="IPR050669">
    <property type="entry name" value="Hemerythrin"/>
</dbReference>
<dbReference type="PANTHER" id="PTHR37164:SF1">
    <property type="entry name" value="BACTERIOHEMERYTHRIN"/>
    <property type="match status" value="1"/>
</dbReference>
<proteinExistence type="inferred from homology"/>
<evidence type="ECO:0000313" key="6">
    <source>
        <dbReference type="EMBL" id="ACS80445.1"/>
    </source>
</evidence>
<dbReference type="GO" id="GO:0046872">
    <property type="term" value="F:metal ion binding"/>
    <property type="evidence" value="ECO:0007669"/>
    <property type="project" value="UniProtKB-KW"/>
</dbReference>
<gene>
    <name evidence="6" type="ordered locus">Desal_2389</name>
</gene>
<dbReference type="STRING" id="526222.Desal_2389"/>
<dbReference type="InterPro" id="IPR012827">
    <property type="entry name" value="Hemerythrin_metal-bd"/>
</dbReference>
<evidence type="ECO:0000256" key="4">
    <source>
        <dbReference type="ARBA" id="ARBA00023004"/>
    </source>
</evidence>
<keyword evidence="2" id="KW-0561">Oxygen transport</keyword>
<comment type="similarity">
    <text evidence="1">Belongs to the hemerythrin family.</text>
</comment>
<reference evidence="6 7" key="1">
    <citation type="submission" date="2009-06" db="EMBL/GenBank/DDBJ databases">
        <title>Complete sequence of Desulfovibrio salexigens DSM 2638.</title>
        <authorList>
            <consortium name="US DOE Joint Genome Institute"/>
            <person name="Lucas S."/>
            <person name="Copeland A."/>
            <person name="Lapidus A."/>
            <person name="Glavina del Rio T."/>
            <person name="Tice H."/>
            <person name="Bruce D."/>
            <person name="Goodwin L."/>
            <person name="Pitluck S."/>
            <person name="Munk A.C."/>
            <person name="Brettin T."/>
            <person name="Detter J.C."/>
            <person name="Han C."/>
            <person name="Tapia R."/>
            <person name="Larimer F."/>
            <person name="Land M."/>
            <person name="Hauser L."/>
            <person name="Kyrpides N."/>
            <person name="Anderson I."/>
            <person name="Wall J.D."/>
            <person name="Arkin A.P."/>
            <person name="Dehal P."/>
            <person name="Chivian D."/>
            <person name="Giles B."/>
            <person name="Hazen T.C."/>
        </authorList>
    </citation>
    <scope>NUCLEOTIDE SEQUENCE [LARGE SCALE GENOMIC DNA]</scope>
    <source>
        <strain evidence="7">ATCC 14822 / DSM 2638 / NCIMB 8403 / VKM B-1763</strain>
    </source>
</reference>
<evidence type="ECO:0000313" key="7">
    <source>
        <dbReference type="Proteomes" id="UP000002601"/>
    </source>
</evidence>
<dbReference type="InterPro" id="IPR035938">
    <property type="entry name" value="Hemerythrin-like_sf"/>
</dbReference>
<dbReference type="PROSITE" id="PS00550">
    <property type="entry name" value="HEMERYTHRINS"/>
    <property type="match status" value="1"/>
</dbReference>
<evidence type="ECO:0000259" key="5">
    <source>
        <dbReference type="Pfam" id="PF01814"/>
    </source>
</evidence>
<keyword evidence="7" id="KW-1185">Reference proteome</keyword>
<dbReference type="PANTHER" id="PTHR37164">
    <property type="entry name" value="BACTERIOHEMERYTHRIN"/>
    <property type="match status" value="1"/>
</dbReference>
<feature type="domain" description="Hemerythrin-like" evidence="5">
    <location>
        <begin position="14"/>
        <end position="128"/>
    </location>
</feature>
<dbReference type="eggNOG" id="COG2703">
    <property type="taxonomic scope" value="Bacteria"/>
</dbReference>
<dbReference type="GO" id="GO:0005344">
    <property type="term" value="F:oxygen carrier activity"/>
    <property type="evidence" value="ECO:0007669"/>
    <property type="project" value="UniProtKB-KW"/>
</dbReference>
<keyword evidence="4" id="KW-0408">Iron</keyword>